<evidence type="ECO:0000313" key="2">
    <source>
        <dbReference type="EMBL" id="GGF15421.1"/>
    </source>
</evidence>
<keyword evidence="1" id="KW-1133">Transmembrane helix</keyword>
<organism evidence="2 3">
    <name type="scientific">Aliidongia dinghuensis</name>
    <dbReference type="NCBI Taxonomy" id="1867774"/>
    <lineage>
        <taxon>Bacteria</taxon>
        <taxon>Pseudomonadati</taxon>
        <taxon>Pseudomonadota</taxon>
        <taxon>Alphaproteobacteria</taxon>
        <taxon>Rhodospirillales</taxon>
        <taxon>Dongiaceae</taxon>
        <taxon>Aliidongia</taxon>
    </lineage>
</organism>
<reference evidence="2" key="1">
    <citation type="journal article" date="2014" name="Int. J. Syst. Evol. Microbiol.">
        <title>Complete genome sequence of Corynebacterium casei LMG S-19264T (=DSM 44701T), isolated from a smear-ripened cheese.</title>
        <authorList>
            <consortium name="US DOE Joint Genome Institute (JGI-PGF)"/>
            <person name="Walter F."/>
            <person name="Albersmeier A."/>
            <person name="Kalinowski J."/>
            <person name="Ruckert C."/>
        </authorList>
    </citation>
    <scope>NUCLEOTIDE SEQUENCE</scope>
    <source>
        <strain evidence="2">CGMCC 1.15725</strain>
    </source>
</reference>
<feature type="transmembrane region" description="Helical" evidence="1">
    <location>
        <begin position="22"/>
        <end position="44"/>
    </location>
</feature>
<keyword evidence="3" id="KW-1185">Reference proteome</keyword>
<reference evidence="2" key="2">
    <citation type="submission" date="2020-09" db="EMBL/GenBank/DDBJ databases">
        <authorList>
            <person name="Sun Q."/>
            <person name="Zhou Y."/>
        </authorList>
    </citation>
    <scope>NUCLEOTIDE SEQUENCE</scope>
    <source>
        <strain evidence="2">CGMCC 1.15725</strain>
    </source>
</reference>
<dbReference type="EMBL" id="BMJQ01000005">
    <property type="protein sequence ID" value="GGF15421.1"/>
    <property type="molecule type" value="Genomic_DNA"/>
</dbReference>
<comment type="caution">
    <text evidence="2">The sequence shown here is derived from an EMBL/GenBank/DDBJ whole genome shotgun (WGS) entry which is preliminary data.</text>
</comment>
<evidence type="ECO:0000256" key="1">
    <source>
        <dbReference type="SAM" id="Phobius"/>
    </source>
</evidence>
<accession>A0A8J2YSY3</accession>
<dbReference type="AlphaFoldDB" id="A0A8J2YSY3"/>
<evidence type="ECO:0000313" key="3">
    <source>
        <dbReference type="Proteomes" id="UP000646365"/>
    </source>
</evidence>
<keyword evidence="1" id="KW-0472">Membrane</keyword>
<protein>
    <submittedName>
        <fullName evidence="2">Uncharacterized protein</fullName>
    </submittedName>
</protein>
<gene>
    <name evidence="2" type="ORF">GCM10011611_21500</name>
</gene>
<keyword evidence="1" id="KW-0812">Transmembrane</keyword>
<sequence length="54" mass="5919">MPKVSRTILEGMARDRTGQPRLRARGIIVIRVVGIVSGLIVLRLDDRRAIVAPG</sequence>
<proteinExistence type="predicted"/>
<dbReference type="Proteomes" id="UP000646365">
    <property type="component" value="Unassembled WGS sequence"/>
</dbReference>
<name>A0A8J2YSY3_9PROT</name>